<evidence type="ECO:0000256" key="5">
    <source>
        <dbReference type="ARBA" id="ARBA00023242"/>
    </source>
</evidence>
<dbReference type="HOGENOM" id="CLU_022337_0_1_1"/>
<dbReference type="GO" id="GO:0008270">
    <property type="term" value="F:zinc ion binding"/>
    <property type="evidence" value="ECO:0007669"/>
    <property type="project" value="InterPro"/>
</dbReference>
<proteinExistence type="predicted"/>
<keyword evidence="3" id="KW-0805">Transcription regulation</keyword>
<feature type="domain" description="Zn(2)-C6 fungal-type" evidence="7">
    <location>
        <begin position="7"/>
        <end position="39"/>
    </location>
</feature>
<dbReference type="PANTHER" id="PTHR47338">
    <property type="entry name" value="ZN(II)2CYS6 TRANSCRIPTION FACTOR (EUROFUNG)-RELATED"/>
    <property type="match status" value="1"/>
</dbReference>
<evidence type="ECO:0000256" key="1">
    <source>
        <dbReference type="ARBA" id="ARBA00004123"/>
    </source>
</evidence>
<comment type="subcellular location">
    <subcellularLocation>
        <location evidence="1">Nucleus</location>
    </subcellularLocation>
</comment>
<dbReference type="OrthoDB" id="2309723at2759"/>
<dbReference type="Pfam" id="PF04082">
    <property type="entry name" value="Fungal_trans"/>
    <property type="match status" value="1"/>
</dbReference>
<evidence type="ECO:0000256" key="2">
    <source>
        <dbReference type="ARBA" id="ARBA00022723"/>
    </source>
</evidence>
<protein>
    <recommendedName>
        <fullName evidence="7">Zn(2)-C6 fungal-type domain-containing protein</fullName>
    </recommendedName>
</protein>
<evidence type="ECO:0000256" key="4">
    <source>
        <dbReference type="ARBA" id="ARBA00023163"/>
    </source>
</evidence>
<dbReference type="InterPro" id="IPR050815">
    <property type="entry name" value="TF_fung"/>
</dbReference>
<dbReference type="Gene3D" id="4.10.240.10">
    <property type="entry name" value="Zn(2)-C6 fungal-type DNA-binding domain"/>
    <property type="match status" value="1"/>
</dbReference>
<dbReference type="GO" id="GO:0005634">
    <property type="term" value="C:nucleus"/>
    <property type="evidence" value="ECO:0007669"/>
    <property type="project" value="UniProtKB-SubCell"/>
</dbReference>
<dbReference type="PROSITE" id="PS50048">
    <property type="entry name" value="ZN2_CY6_FUNGAL_2"/>
    <property type="match status" value="1"/>
</dbReference>
<dbReference type="STRING" id="930990.A0A067LVD1"/>
<dbReference type="Pfam" id="PF00172">
    <property type="entry name" value="Zn_clus"/>
    <property type="match status" value="1"/>
</dbReference>
<dbReference type="PANTHER" id="PTHR47338:SF29">
    <property type="entry name" value="ZN(2)-C6 FUNGAL-TYPE DOMAIN-CONTAINING PROTEIN"/>
    <property type="match status" value="1"/>
</dbReference>
<dbReference type="SMART" id="SM00906">
    <property type="entry name" value="Fungal_trans"/>
    <property type="match status" value="1"/>
</dbReference>
<dbReference type="SMART" id="SM00066">
    <property type="entry name" value="GAL4"/>
    <property type="match status" value="1"/>
</dbReference>
<evidence type="ECO:0000256" key="3">
    <source>
        <dbReference type="ARBA" id="ARBA00023015"/>
    </source>
</evidence>
<dbReference type="GO" id="GO:0003677">
    <property type="term" value="F:DNA binding"/>
    <property type="evidence" value="ECO:0007669"/>
    <property type="project" value="InterPro"/>
</dbReference>
<organism evidence="8 9">
    <name type="scientific">Botryobasidium botryosum (strain FD-172 SS1)</name>
    <dbReference type="NCBI Taxonomy" id="930990"/>
    <lineage>
        <taxon>Eukaryota</taxon>
        <taxon>Fungi</taxon>
        <taxon>Dikarya</taxon>
        <taxon>Basidiomycota</taxon>
        <taxon>Agaricomycotina</taxon>
        <taxon>Agaricomycetes</taxon>
        <taxon>Cantharellales</taxon>
        <taxon>Botryobasidiaceae</taxon>
        <taxon>Botryobasidium</taxon>
    </lineage>
</organism>
<dbReference type="CDD" id="cd00067">
    <property type="entry name" value="GAL4"/>
    <property type="match status" value="1"/>
</dbReference>
<dbReference type="InterPro" id="IPR001138">
    <property type="entry name" value="Zn2Cys6_DnaBD"/>
</dbReference>
<evidence type="ECO:0000256" key="6">
    <source>
        <dbReference type="SAM" id="MobiDB-lite"/>
    </source>
</evidence>
<dbReference type="InterPro" id="IPR036864">
    <property type="entry name" value="Zn2-C6_fun-type_DNA-bd_sf"/>
</dbReference>
<dbReference type="InterPro" id="IPR007219">
    <property type="entry name" value="XnlR_reg_dom"/>
</dbReference>
<feature type="compositionally biased region" description="Polar residues" evidence="6">
    <location>
        <begin position="62"/>
        <end position="79"/>
    </location>
</feature>
<name>A0A067LVD1_BOTB1</name>
<dbReference type="InParanoid" id="A0A067LVD1"/>
<dbReference type="PROSITE" id="PS00463">
    <property type="entry name" value="ZN2_CY6_FUNGAL_1"/>
    <property type="match status" value="1"/>
</dbReference>
<feature type="region of interest" description="Disordered" evidence="6">
    <location>
        <begin position="536"/>
        <end position="559"/>
    </location>
</feature>
<dbReference type="Proteomes" id="UP000027195">
    <property type="component" value="Unassembled WGS sequence"/>
</dbReference>
<dbReference type="EMBL" id="KL198115">
    <property type="protein sequence ID" value="KDQ07109.1"/>
    <property type="molecule type" value="Genomic_DNA"/>
</dbReference>
<evidence type="ECO:0000313" key="9">
    <source>
        <dbReference type="Proteomes" id="UP000027195"/>
    </source>
</evidence>
<feature type="region of interest" description="Disordered" evidence="6">
    <location>
        <begin position="62"/>
        <end position="94"/>
    </location>
</feature>
<sequence length="559" mass="61850">MLGKGKACSLCRRRKQRCDAVKPVCGPCVRSRGPINCVYPGNRREVLERRLLELESHIATHSNLSAKHSTTHEGSSSPVSPHPLTPPKAGGKSKSDGIIAFPVLANRRNSRALSPPSVPRPLEDHEMGRWRTHNEVPYNARNHLIDLFIRYRWRHPFEFNISRLLSSLSLTPSHTCDAHPALVSAVLLNGCLYAETGFRQYEPFLVSQFSKSVRNSLANADRLFDCVRALAFFGCYLFNRSRAVEGHYYISGSMSLAFACGLNHIGSLDLDAQGGPTALLGPAGDLIELGDRINMFWSIFNLDRLGSLFAGVPCGPADEKITTTWPCPSEFYEDGRALSQGYGTVRSLYGRDSYLQSANESLVSLRAKAIALFYRASTLLIQSETRDTMDDEFGQEVRVARNLISNFADSLLETRFTQDESLKESEGQKAILVNTFTAIHGAVVQIYDIPIYNDTVDALDRQRCACRRAMSAVKQAVVELGLQHTPLVLGCTLTPVHKFLIGDARRQVDQNHVALIQTDIEMIARVTRRVKRILPSAEGTEATGPGMGRPFAHVPQAEG</sequence>
<keyword evidence="4" id="KW-0804">Transcription</keyword>
<dbReference type="SUPFAM" id="SSF57701">
    <property type="entry name" value="Zn2/Cys6 DNA-binding domain"/>
    <property type="match status" value="1"/>
</dbReference>
<dbReference type="GO" id="GO:0000981">
    <property type="term" value="F:DNA-binding transcription factor activity, RNA polymerase II-specific"/>
    <property type="evidence" value="ECO:0007669"/>
    <property type="project" value="InterPro"/>
</dbReference>
<keyword evidence="5" id="KW-0539">Nucleus</keyword>
<gene>
    <name evidence="8" type="ORF">BOTBODRAFT_60210</name>
</gene>
<dbReference type="GO" id="GO:0006351">
    <property type="term" value="P:DNA-templated transcription"/>
    <property type="evidence" value="ECO:0007669"/>
    <property type="project" value="InterPro"/>
</dbReference>
<keyword evidence="9" id="KW-1185">Reference proteome</keyword>
<reference evidence="9" key="1">
    <citation type="journal article" date="2014" name="Proc. Natl. Acad. Sci. U.S.A.">
        <title>Extensive sampling of basidiomycete genomes demonstrates inadequacy of the white-rot/brown-rot paradigm for wood decay fungi.</title>
        <authorList>
            <person name="Riley R."/>
            <person name="Salamov A.A."/>
            <person name="Brown D.W."/>
            <person name="Nagy L.G."/>
            <person name="Floudas D."/>
            <person name="Held B.W."/>
            <person name="Levasseur A."/>
            <person name="Lombard V."/>
            <person name="Morin E."/>
            <person name="Otillar R."/>
            <person name="Lindquist E.A."/>
            <person name="Sun H."/>
            <person name="LaButti K.M."/>
            <person name="Schmutz J."/>
            <person name="Jabbour D."/>
            <person name="Luo H."/>
            <person name="Baker S.E."/>
            <person name="Pisabarro A.G."/>
            <person name="Walton J.D."/>
            <person name="Blanchette R.A."/>
            <person name="Henrissat B."/>
            <person name="Martin F."/>
            <person name="Cullen D."/>
            <person name="Hibbett D.S."/>
            <person name="Grigoriev I.V."/>
        </authorList>
    </citation>
    <scope>NUCLEOTIDE SEQUENCE [LARGE SCALE GENOMIC DNA]</scope>
    <source>
        <strain evidence="9">FD-172 SS1</strain>
    </source>
</reference>
<dbReference type="AlphaFoldDB" id="A0A067LVD1"/>
<evidence type="ECO:0000313" key="8">
    <source>
        <dbReference type="EMBL" id="KDQ07109.1"/>
    </source>
</evidence>
<evidence type="ECO:0000259" key="7">
    <source>
        <dbReference type="PROSITE" id="PS50048"/>
    </source>
</evidence>
<keyword evidence="2" id="KW-0479">Metal-binding</keyword>
<accession>A0A067LVD1</accession>
<dbReference type="CDD" id="cd12148">
    <property type="entry name" value="fungal_TF_MHR"/>
    <property type="match status" value="1"/>
</dbReference>